<evidence type="ECO:0000313" key="1">
    <source>
        <dbReference type="EMBL" id="JAD24471.1"/>
    </source>
</evidence>
<accession>A0A0A8YEF4</accession>
<organism evidence="1">
    <name type="scientific">Arundo donax</name>
    <name type="common">Giant reed</name>
    <name type="synonym">Donax arundinaceus</name>
    <dbReference type="NCBI Taxonomy" id="35708"/>
    <lineage>
        <taxon>Eukaryota</taxon>
        <taxon>Viridiplantae</taxon>
        <taxon>Streptophyta</taxon>
        <taxon>Embryophyta</taxon>
        <taxon>Tracheophyta</taxon>
        <taxon>Spermatophyta</taxon>
        <taxon>Magnoliopsida</taxon>
        <taxon>Liliopsida</taxon>
        <taxon>Poales</taxon>
        <taxon>Poaceae</taxon>
        <taxon>PACMAD clade</taxon>
        <taxon>Arundinoideae</taxon>
        <taxon>Arundineae</taxon>
        <taxon>Arundo</taxon>
    </lineage>
</organism>
<name>A0A0A8YEF4_ARUDO</name>
<reference evidence="1" key="1">
    <citation type="submission" date="2014-09" db="EMBL/GenBank/DDBJ databases">
        <authorList>
            <person name="Magalhaes I.L.F."/>
            <person name="Oliveira U."/>
            <person name="Santos F.R."/>
            <person name="Vidigal T.H.D.A."/>
            <person name="Brescovit A.D."/>
            <person name="Santos A.J."/>
        </authorList>
    </citation>
    <scope>NUCLEOTIDE SEQUENCE</scope>
    <source>
        <tissue evidence="1">Shoot tissue taken approximately 20 cm above the soil surface</tissue>
    </source>
</reference>
<proteinExistence type="predicted"/>
<sequence>MRHRCLRLLQAWKLQPKLSLLIGITYRYRRPKIRNEGWK</sequence>
<protein>
    <submittedName>
        <fullName evidence="1">Uncharacterized protein</fullName>
    </submittedName>
</protein>
<dbReference type="AlphaFoldDB" id="A0A0A8YEF4"/>
<dbReference type="EMBL" id="GBRH01273424">
    <property type="protein sequence ID" value="JAD24471.1"/>
    <property type="molecule type" value="Transcribed_RNA"/>
</dbReference>
<reference evidence="1" key="2">
    <citation type="journal article" date="2015" name="Data Brief">
        <title>Shoot transcriptome of the giant reed, Arundo donax.</title>
        <authorList>
            <person name="Barrero R.A."/>
            <person name="Guerrero F.D."/>
            <person name="Moolhuijzen P."/>
            <person name="Goolsby J.A."/>
            <person name="Tidwell J."/>
            <person name="Bellgard S.E."/>
            <person name="Bellgard M.I."/>
        </authorList>
    </citation>
    <scope>NUCLEOTIDE SEQUENCE</scope>
    <source>
        <tissue evidence="1">Shoot tissue taken approximately 20 cm above the soil surface</tissue>
    </source>
</reference>